<dbReference type="Gene3D" id="3.20.20.80">
    <property type="entry name" value="Glycosidases"/>
    <property type="match status" value="1"/>
</dbReference>
<accession>A0A419EYG4</accession>
<proteinExistence type="inferred from homology"/>
<feature type="region of interest" description="Disordered" evidence="4">
    <location>
        <begin position="1"/>
        <end position="42"/>
    </location>
</feature>
<feature type="compositionally biased region" description="Low complexity" evidence="4">
    <location>
        <begin position="1"/>
        <end position="15"/>
    </location>
</feature>
<evidence type="ECO:0000256" key="1">
    <source>
        <dbReference type="ARBA" id="ARBA00006285"/>
    </source>
</evidence>
<dbReference type="Pfam" id="PF00728">
    <property type="entry name" value="Glyco_hydro_20"/>
    <property type="match status" value="1"/>
</dbReference>
<feature type="compositionally biased region" description="Basic residues" evidence="4">
    <location>
        <begin position="16"/>
        <end position="42"/>
    </location>
</feature>
<dbReference type="GO" id="GO:0005975">
    <property type="term" value="P:carbohydrate metabolic process"/>
    <property type="evidence" value="ECO:0007669"/>
    <property type="project" value="InterPro"/>
</dbReference>
<dbReference type="Proteomes" id="UP000285961">
    <property type="component" value="Unassembled WGS sequence"/>
</dbReference>
<evidence type="ECO:0000256" key="2">
    <source>
        <dbReference type="ARBA" id="ARBA00022801"/>
    </source>
</evidence>
<dbReference type="PRINTS" id="PR00738">
    <property type="entry name" value="GLHYDRLASE20"/>
</dbReference>
<evidence type="ECO:0000313" key="6">
    <source>
        <dbReference type="EMBL" id="RJP69996.1"/>
    </source>
</evidence>
<gene>
    <name evidence="6" type="ORF">C4532_10015</name>
</gene>
<dbReference type="GO" id="GO:0004563">
    <property type="term" value="F:beta-N-acetylhexosaminidase activity"/>
    <property type="evidence" value="ECO:0007669"/>
    <property type="project" value="InterPro"/>
</dbReference>
<dbReference type="InterPro" id="IPR017853">
    <property type="entry name" value="GH"/>
</dbReference>
<comment type="similarity">
    <text evidence="1">Belongs to the glycosyl hydrolase 20 family.</text>
</comment>
<dbReference type="InterPro" id="IPR015883">
    <property type="entry name" value="Glyco_hydro_20_cat"/>
</dbReference>
<dbReference type="AlphaFoldDB" id="A0A419EYG4"/>
<evidence type="ECO:0000256" key="3">
    <source>
        <dbReference type="PIRSR" id="PIRSR625705-1"/>
    </source>
</evidence>
<evidence type="ECO:0000259" key="5">
    <source>
        <dbReference type="Pfam" id="PF00728"/>
    </source>
</evidence>
<dbReference type="EMBL" id="QZKI01000076">
    <property type="protein sequence ID" value="RJP69996.1"/>
    <property type="molecule type" value="Genomic_DNA"/>
</dbReference>
<evidence type="ECO:0000256" key="4">
    <source>
        <dbReference type="SAM" id="MobiDB-lite"/>
    </source>
</evidence>
<reference evidence="6 7" key="1">
    <citation type="journal article" date="2017" name="ISME J.">
        <title>Energy and carbon metabolisms in a deep terrestrial subsurface fluid microbial community.</title>
        <authorList>
            <person name="Momper L."/>
            <person name="Jungbluth S.P."/>
            <person name="Lee M.D."/>
            <person name="Amend J.P."/>
        </authorList>
    </citation>
    <scope>NUCLEOTIDE SEQUENCE [LARGE SCALE GENOMIC DNA]</scope>
    <source>
        <strain evidence="6">SURF_17</strain>
    </source>
</reference>
<dbReference type="InterPro" id="IPR038901">
    <property type="entry name" value="HEXDC-like"/>
</dbReference>
<dbReference type="SUPFAM" id="SSF51445">
    <property type="entry name" value="(Trans)glycosidases"/>
    <property type="match status" value="1"/>
</dbReference>
<name>A0A419EYG4_9BACT</name>
<dbReference type="InterPro" id="IPR025705">
    <property type="entry name" value="Beta_hexosaminidase_sua/sub"/>
</dbReference>
<feature type="domain" description="Glycoside hydrolase family 20 catalytic" evidence="5">
    <location>
        <begin position="76"/>
        <end position="352"/>
    </location>
</feature>
<evidence type="ECO:0000313" key="7">
    <source>
        <dbReference type="Proteomes" id="UP000285961"/>
    </source>
</evidence>
<sequence length="570" mass="65162">MDTPPLSRAHLPLSRLRLRAPPRSKARPLGKRRKGVSTQKSRIKRAPLNWRLSDRFSEQRSTRKKVRAMESSSLKYCSVLLDSARLTEKHSFYFDLLPYLAKWGYNTILWHFTDDQGCSLRFDTRPELASQGAFSKEEMKSFISCARRKGIEVIPELESFGHAGYITRRMEYRHLFETIEGRPFGAVCPSSPETIEILEDLIREVAELFPSEHIHAGCDEVSFGSCPRCRERLSQEKPWEVFAQHIETIRLIMGKYGKKMMMWGDHLTSEPELANRIPKDITICDWQYFDVEASNVSGLLEKGFDVVCCPALMNAGKVIHPRESNLENIKEFTRVASNSESARVVGMMNTVWCPYRYLQGAVIHGIALGAAVFRNADLEPEHFSREFAADYFAVADAAAVGNAIRAFYGVAPELSLVKSLAPLDWDEFEPPDTMQIEECERMRREGLEILATLQAHRPHIHRNINHYDDILVSAETIVGLADNAADIRRFFEIVSMDDLREGNTVKPRAQDLLRSLAARSRSLHARVRECWKKTRFEDDPKRDGRTTIYPHDSSLAHRLKSAADFFVKLT</sequence>
<dbReference type="PANTHER" id="PTHR21040:SF8">
    <property type="entry name" value="BCDNA.GH04120"/>
    <property type="match status" value="1"/>
</dbReference>
<keyword evidence="2" id="KW-0378">Hydrolase</keyword>
<feature type="active site" description="Proton donor" evidence="3">
    <location>
        <position position="220"/>
    </location>
</feature>
<protein>
    <recommendedName>
        <fullName evidence="5">Glycoside hydrolase family 20 catalytic domain-containing protein</fullName>
    </recommendedName>
</protein>
<dbReference type="PANTHER" id="PTHR21040">
    <property type="entry name" value="BCDNA.GH04120"/>
    <property type="match status" value="1"/>
</dbReference>
<comment type="caution">
    <text evidence="6">The sequence shown here is derived from an EMBL/GenBank/DDBJ whole genome shotgun (WGS) entry which is preliminary data.</text>
</comment>
<organism evidence="6 7">
    <name type="scientific">Candidatus Abyssobacteria bacterium SURF_17</name>
    <dbReference type="NCBI Taxonomy" id="2093361"/>
    <lineage>
        <taxon>Bacteria</taxon>
        <taxon>Pseudomonadati</taxon>
        <taxon>Candidatus Hydrogenedentota</taxon>
        <taxon>Candidatus Abyssobacteria</taxon>
    </lineage>
</organism>